<dbReference type="Proteomes" id="UP000294565">
    <property type="component" value="Segment"/>
</dbReference>
<dbReference type="GeneID" id="63743113"/>
<gene>
    <name evidence="1" type="primary">123</name>
    <name evidence="1" type="ORF">SEA_TYPHA_123</name>
</gene>
<accession>A0A482JAN9</accession>
<proteinExistence type="predicted"/>
<dbReference type="EMBL" id="MK494099">
    <property type="protein sequence ID" value="QBP29778.1"/>
    <property type="molecule type" value="Genomic_DNA"/>
</dbReference>
<name>A0A482JAN9_9CAUD</name>
<dbReference type="RefSeq" id="YP_010049790.1">
    <property type="nucleotide sequence ID" value="NC_054393.1"/>
</dbReference>
<reference evidence="1 2" key="1">
    <citation type="submission" date="2019-02" db="EMBL/GenBank/DDBJ databases">
        <authorList>
            <person name="Kanzanas C."/>
            <person name="Smith M.A."/>
            <person name="Zack K.M."/>
            <person name="Garlena R.A."/>
            <person name="Russell D.A."/>
            <person name="Pope W.H."/>
            <person name="Jacobs-Sera D."/>
            <person name="Hatfull G.F."/>
        </authorList>
    </citation>
    <scope>NUCLEOTIDE SEQUENCE [LARGE SCALE GENOMIC DNA]</scope>
</reference>
<dbReference type="KEGG" id="vg:63743113"/>
<protein>
    <submittedName>
        <fullName evidence="1">Uncharacterized protein</fullName>
    </submittedName>
</protein>
<evidence type="ECO:0000313" key="2">
    <source>
        <dbReference type="Proteomes" id="UP000294565"/>
    </source>
</evidence>
<keyword evidence="2" id="KW-1185">Reference proteome</keyword>
<evidence type="ECO:0000313" key="1">
    <source>
        <dbReference type="EMBL" id="QBP29778.1"/>
    </source>
</evidence>
<sequence>MADFTVTGDWTSILPGATLAADLRFQQMGNSADVPGDVHASIIDGVLCDATGAEDVALTAPGAGATLFYWVSINNLTVNGNAVTPRRFLIQAASANGEVSLSALAPRLFSMVEGSTESGDYATTDYVDTAIANSGHATTADIAAAVANLVSDTDLTAAIANFVTTSAMTTAIGNAVADLVSSTELATALGDYVTADDLTSALSNRPTTSAMNTAISNATSGLATTSDVSNAVAGLASETYVDNAVLVPIVTGEPTDAAPDGSMAIDSTGPTLYMRVEGAWVAVTTAA</sequence>
<organism evidence="1 2">
    <name type="scientific">Mycobacterium phage Typha</name>
    <dbReference type="NCBI Taxonomy" id="2517971"/>
    <lineage>
        <taxon>Viruses</taxon>
        <taxon>Duplodnaviria</taxon>
        <taxon>Heunggongvirae</taxon>
        <taxon>Uroviricota</taxon>
        <taxon>Caudoviricetes</taxon>
        <taxon>Typhavirus</taxon>
        <taxon>Typhavirus typha</taxon>
    </lineage>
</organism>